<evidence type="ECO:0000256" key="1">
    <source>
        <dbReference type="ARBA" id="ARBA00008601"/>
    </source>
</evidence>
<organism evidence="8 9">
    <name type="scientific">Apiospora aurea</name>
    <dbReference type="NCBI Taxonomy" id="335848"/>
    <lineage>
        <taxon>Eukaryota</taxon>
        <taxon>Fungi</taxon>
        <taxon>Dikarya</taxon>
        <taxon>Ascomycota</taxon>
        <taxon>Pezizomycotina</taxon>
        <taxon>Sordariomycetes</taxon>
        <taxon>Xylariomycetidae</taxon>
        <taxon>Amphisphaeriales</taxon>
        <taxon>Apiosporaceae</taxon>
        <taxon>Apiospora</taxon>
    </lineage>
</organism>
<comment type="similarity">
    <text evidence="1">Belongs to the protein-tyrosine phosphatase family. Non-receptor class dual specificity subfamily.</text>
</comment>
<feature type="region of interest" description="Disordered" evidence="5">
    <location>
        <begin position="644"/>
        <end position="708"/>
    </location>
</feature>
<keyword evidence="4" id="KW-0904">Protein phosphatase</keyword>
<feature type="region of interest" description="Disordered" evidence="5">
    <location>
        <begin position="760"/>
        <end position="818"/>
    </location>
</feature>
<dbReference type="Pfam" id="PF00782">
    <property type="entry name" value="DSPc"/>
    <property type="match status" value="1"/>
</dbReference>
<evidence type="ECO:0000313" key="8">
    <source>
        <dbReference type="EMBL" id="KAK7941205.1"/>
    </source>
</evidence>
<feature type="compositionally biased region" description="Pro residues" evidence="5">
    <location>
        <begin position="667"/>
        <end position="689"/>
    </location>
</feature>
<accession>A0ABR1PW07</accession>
<evidence type="ECO:0000313" key="9">
    <source>
        <dbReference type="Proteomes" id="UP001391051"/>
    </source>
</evidence>
<dbReference type="GeneID" id="92082876"/>
<name>A0ABR1PW07_9PEZI</name>
<dbReference type="PANTHER" id="PTHR10159">
    <property type="entry name" value="DUAL SPECIFICITY PROTEIN PHOSPHATASE"/>
    <property type="match status" value="1"/>
</dbReference>
<feature type="compositionally biased region" description="Low complexity" evidence="5">
    <location>
        <begin position="609"/>
        <end position="620"/>
    </location>
</feature>
<protein>
    <recommendedName>
        <fullName evidence="2">protein-tyrosine-phosphatase</fullName>
        <ecNumber evidence="2">3.1.3.48</ecNumber>
    </recommendedName>
</protein>
<evidence type="ECO:0000256" key="2">
    <source>
        <dbReference type="ARBA" id="ARBA00013064"/>
    </source>
</evidence>
<feature type="region of interest" description="Disordered" evidence="5">
    <location>
        <begin position="384"/>
        <end position="407"/>
    </location>
</feature>
<dbReference type="EC" id="3.1.3.48" evidence="2"/>
<dbReference type="InterPro" id="IPR000387">
    <property type="entry name" value="Tyr_Pase_dom"/>
</dbReference>
<dbReference type="PROSITE" id="PS50054">
    <property type="entry name" value="TYR_PHOSPHATASE_DUAL"/>
    <property type="match status" value="1"/>
</dbReference>
<feature type="region of interest" description="Disordered" evidence="5">
    <location>
        <begin position="290"/>
        <end position="322"/>
    </location>
</feature>
<feature type="region of interest" description="Disordered" evidence="5">
    <location>
        <begin position="540"/>
        <end position="626"/>
    </location>
</feature>
<evidence type="ECO:0000256" key="3">
    <source>
        <dbReference type="ARBA" id="ARBA00022801"/>
    </source>
</evidence>
<proteinExistence type="inferred from homology"/>
<feature type="domain" description="Tyrosine-protein phosphatase" evidence="6">
    <location>
        <begin position="348"/>
        <end position="536"/>
    </location>
</feature>
<keyword evidence="3" id="KW-0378">Hydrolase</keyword>
<evidence type="ECO:0000259" key="7">
    <source>
        <dbReference type="PROSITE" id="PS50056"/>
    </source>
</evidence>
<feature type="compositionally biased region" description="Polar residues" evidence="5">
    <location>
        <begin position="78"/>
        <end position="87"/>
    </location>
</feature>
<reference evidence="8 9" key="1">
    <citation type="submission" date="2023-01" db="EMBL/GenBank/DDBJ databases">
        <title>Analysis of 21 Apiospora genomes using comparative genomics revels a genus with tremendous synthesis potential of carbohydrate active enzymes and secondary metabolites.</title>
        <authorList>
            <person name="Sorensen T."/>
        </authorList>
    </citation>
    <scope>NUCLEOTIDE SEQUENCE [LARGE SCALE GENOMIC DNA]</scope>
    <source>
        <strain evidence="8 9">CBS 24483</strain>
    </source>
</reference>
<feature type="region of interest" description="Disordered" evidence="5">
    <location>
        <begin position="73"/>
        <end position="118"/>
    </location>
</feature>
<comment type="caution">
    <text evidence="8">The sequence shown here is derived from an EMBL/GenBank/DDBJ whole genome shotgun (WGS) entry which is preliminary data.</text>
</comment>
<dbReference type="PANTHER" id="PTHR10159:SF519">
    <property type="entry name" value="DUAL SPECIFICITY PROTEIN PHOSPHATASE MPK3"/>
    <property type="match status" value="1"/>
</dbReference>
<feature type="compositionally biased region" description="Basic and acidic residues" evidence="5">
    <location>
        <begin position="583"/>
        <end position="594"/>
    </location>
</feature>
<dbReference type="SMART" id="SM00195">
    <property type="entry name" value="DSPc"/>
    <property type="match status" value="1"/>
</dbReference>
<dbReference type="PROSITE" id="PS00383">
    <property type="entry name" value="TYR_PHOSPHATASE_1"/>
    <property type="match status" value="1"/>
</dbReference>
<evidence type="ECO:0000256" key="5">
    <source>
        <dbReference type="SAM" id="MobiDB-lite"/>
    </source>
</evidence>
<feature type="region of interest" description="Disordered" evidence="5">
    <location>
        <begin position="139"/>
        <end position="173"/>
    </location>
</feature>
<evidence type="ECO:0000259" key="6">
    <source>
        <dbReference type="PROSITE" id="PS50054"/>
    </source>
</evidence>
<keyword evidence="9" id="KW-1185">Reference proteome</keyword>
<dbReference type="PROSITE" id="PS50056">
    <property type="entry name" value="TYR_PHOSPHATASE_2"/>
    <property type="match status" value="1"/>
</dbReference>
<dbReference type="InterPro" id="IPR000340">
    <property type="entry name" value="Dual-sp_phosphatase_cat-dom"/>
</dbReference>
<dbReference type="InterPro" id="IPR016130">
    <property type="entry name" value="Tyr_Pase_AS"/>
</dbReference>
<dbReference type="InterPro" id="IPR020422">
    <property type="entry name" value="TYR_PHOSPHATASE_DUAL_dom"/>
</dbReference>
<dbReference type="Proteomes" id="UP001391051">
    <property type="component" value="Unassembled WGS sequence"/>
</dbReference>
<sequence length="818" mass="88821">MPSAAARRQYEDQIPSFMSILDPEAEAYDESGRGMVTMVDSKMMDMEPTCAPQIPTQLQQQQQHLRPLADHLHRHNDSTSTHNSESADSSPTTTLTTDTSSLSDPSPSSSPDSPVNLIPLNSFPATTFGGLSGMSSGLSSNMNTLTVNDGAPQPPRDLPRPMTSPSPRRARNMKGLSIQPPFQTSLSSTLVSEPSSPSFIKPAIPAMKRKPSQLSLKTDSKGLNVGASIRPTLLEVPSSPALPMLQRRALKHSTSSPHMLSGMKSATFGPAGGMAFPTVLERGESGLSELLRPSTKHSIPKATFDDPIIEEDSSSPIRSQVANRMDMEPFRDESEANEDQKSPGYPDGPIAIYEDNVYLYLEPTADEAAKFDVVINVAREVTNPFAGSSPAKAPKEEPVAESPIPDTAVSTSSFATAFEYPMEDRVETPTTPKAADTSKEPEYIHMPWDHNTDIATDLMTLCEMIEKRTKEGKKVLVHCQQGASRSASLIIAYGLYQNPGMSVNDAYYAAQSKSRWISPNMRLMYCLQDFQKEIAKKKLPPRSAAGLKSGRSPTKHRLTLSADAIDIAPKEPLSAPLPDESPETGRTKSPEKSPVHARGKSTPALEAISPGPSSAPSSFSWAEKEDEKDLGKFGRFNLDSEMGLKAPKLLEPEPDSTFPPRNSSFFQPPPSPGFPPVDAFKPPPSPGFPPSDESKPPPSPGFAMHRFGHGIQSMGFSRLHFGDSEEPMSLNGNADASMDRDMQMAHALHDDDALLSPRAETMTNNPLHDSFDEIPGMKSSMFPRDPFNPFVRPTQVADPRSPPTKGETPIVRSIDEVL</sequence>
<feature type="domain" description="Tyrosine specific protein phosphatases" evidence="7">
    <location>
        <begin position="456"/>
        <end position="513"/>
    </location>
</feature>
<feature type="compositionally biased region" description="Low complexity" evidence="5">
    <location>
        <begin position="88"/>
        <end position="114"/>
    </location>
</feature>
<dbReference type="InterPro" id="IPR029021">
    <property type="entry name" value="Prot-tyrosine_phosphatase-like"/>
</dbReference>
<dbReference type="Gene3D" id="3.90.190.10">
    <property type="entry name" value="Protein tyrosine phosphatase superfamily"/>
    <property type="match status" value="1"/>
</dbReference>
<dbReference type="RefSeq" id="XP_066693957.1">
    <property type="nucleotide sequence ID" value="XM_066849814.1"/>
</dbReference>
<dbReference type="CDD" id="cd14521">
    <property type="entry name" value="DSP_fungal_SDP1-like"/>
    <property type="match status" value="1"/>
</dbReference>
<gene>
    <name evidence="8" type="ORF">PG986_013592</name>
</gene>
<evidence type="ECO:0000256" key="4">
    <source>
        <dbReference type="ARBA" id="ARBA00022912"/>
    </source>
</evidence>
<dbReference type="SUPFAM" id="SSF52799">
    <property type="entry name" value="(Phosphotyrosine protein) phosphatases II"/>
    <property type="match status" value="1"/>
</dbReference>
<dbReference type="EMBL" id="JAQQWE010000009">
    <property type="protein sequence ID" value="KAK7941205.1"/>
    <property type="molecule type" value="Genomic_DNA"/>
</dbReference>